<proteinExistence type="predicted"/>
<feature type="compositionally biased region" description="Basic and acidic residues" evidence="1">
    <location>
        <begin position="35"/>
        <end position="45"/>
    </location>
</feature>
<dbReference type="STRING" id="870435.A0A0C3NZ26"/>
<dbReference type="OrthoDB" id="2692670at2759"/>
<dbReference type="Proteomes" id="UP000054217">
    <property type="component" value="Unassembled WGS sequence"/>
</dbReference>
<organism evidence="2 3">
    <name type="scientific">Pisolithus tinctorius Marx 270</name>
    <dbReference type="NCBI Taxonomy" id="870435"/>
    <lineage>
        <taxon>Eukaryota</taxon>
        <taxon>Fungi</taxon>
        <taxon>Dikarya</taxon>
        <taxon>Basidiomycota</taxon>
        <taxon>Agaricomycotina</taxon>
        <taxon>Agaricomycetes</taxon>
        <taxon>Agaricomycetidae</taxon>
        <taxon>Boletales</taxon>
        <taxon>Sclerodermatineae</taxon>
        <taxon>Pisolithaceae</taxon>
        <taxon>Pisolithus</taxon>
    </lineage>
</organism>
<dbReference type="InParanoid" id="A0A0C3NZ26"/>
<sequence>MDSDGTDSETYSDYSTNGMAFSFLDDSEVEEESMDSDKSSDSREELADDIICTGMRKWSAGNPRDALAQFEAEETGDYLEKCAWQAAVSVHRFWERVMLPPATCVVDDSWDELDEGPTIVVAFLDMTAEDNDRLESVPVLETVKKLIVDAKRFKSFTSLFYLDSLKQVIELWTKYQQNSQIKAPMGKASHTISAAVGKGLYMA</sequence>
<feature type="compositionally biased region" description="Acidic residues" evidence="1">
    <location>
        <begin position="25"/>
        <end position="34"/>
    </location>
</feature>
<name>A0A0C3NZ26_PISTI</name>
<keyword evidence="3" id="KW-1185">Reference proteome</keyword>
<reference evidence="2 3" key="1">
    <citation type="submission" date="2014-04" db="EMBL/GenBank/DDBJ databases">
        <authorList>
            <consortium name="DOE Joint Genome Institute"/>
            <person name="Kuo A."/>
            <person name="Kohler A."/>
            <person name="Costa M.D."/>
            <person name="Nagy L.G."/>
            <person name="Floudas D."/>
            <person name="Copeland A."/>
            <person name="Barry K.W."/>
            <person name="Cichocki N."/>
            <person name="Veneault-Fourrey C."/>
            <person name="LaButti K."/>
            <person name="Lindquist E.A."/>
            <person name="Lipzen A."/>
            <person name="Lundell T."/>
            <person name="Morin E."/>
            <person name="Murat C."/>
            <person name="Sun H."/>
            <person name="Tunlid A."/>
            <person name="Henrissat B."/>
            <person name="Grigoriev I.V."/>
            <person name="Hibbett D.S."/>
            <person name="Martin F."/>
            <person name="Nordberg H.P."/>
            <person name="Cantor M.N."/>
            <person name="Hua S.X."/>
        </authorList>
    </citation>
    <scope>NUCLEOTIDE SEQUENCE [LARGE SCALE GENOMIC DNA]</scope>
    <source>
        <strain evidence="2 3">Marx 270</strain>
    </source>
</reference>
<dbReference type="HOGENOM" id="CLU_1464658_0_0_1"/>
<dbReference type="AlphaFoldDB" id="A0A0C3NZ26"/>
<evidence type="ECO:0000313" key="2">
    <source>
        <dbReference type="EMBL" id="KIO00546.1"/>
    </source>
</evidence>
<evidence type="ECO:0000256" key="1">
    <source>
        <dbReference type="SAM" id="MobiDB-lite"/>
    </source>
</evidence>
<protein>
    <submittedName>
        <fullName evidence="2">Uncharacterized protein</fullName>
    </submittedName>
</protein>
<accession>A0A0C3NZ26</accession>
<dbReference type="EMBL" id="KN831995">
    <property type="protein sequence ID" value="KIO00546.1"/>
    <property type="molecule type" value="Genomic_DNA"/>
</dbReference>
<reference evidence="3" key="2">
    <citation type="submission" date="2015-01" db="EMBL/GenBank/DDBJ databases">
        <title>Evolutionary Origins and Diversification of the Mycorrhizal Mutualists.</title>
        <authorList>
            <consortium name="DOE Joint Genome Institute"/>
            <consortium name="Mycorrhizal Genomics Consortium"/>
            <person name="Kohler A."/>
            <person name="Kuo A."/>
            <person name="Nagy L.G."/>
            <person name="Floudas D."/>
            <person name="Copeland A."/>
            <person name="Barry K.W."/>
            <person name="Cichocki N."/>
            <person name="Veneault-Fourrey C."/>
            <person name="LaButti K."/>
            <person name="Lindquist E.A."/>
            <person name="Lipzen A."/>
            <person name="Lundell T."/>
            <person name="Morin E."/>
            <person name="Murat C."/>
            <person name="Riley R."/>
            <person name="Ohm R."/>
            <person name="Sun H."/>
            <person name="Tunlid A."/>
            <person name="Henrissat B."/>
            <person name="Grigoriev I.V."/>
            <person name="Hibbett D.S."/>
            <person name="Martin F."/>
        </authorList>
    </citation>
    <scope>NUCLEOTIDE SEQUENCE [LARGE SCALE GENOMIC DNA]</scope>
    <source>
        <strain evidence="3">Marx 270</strain>
    </source>
</reference>
<gene>
    <name evidence="2" type="ORF">M404DRAFT_10201</name>
</gene>
<feature type="region of interest" description="Disordered" evidence="1">
    <location>
        <begin position="25"/>
        <end position="45"/>
    </location>
</feature>
<evidence type="ECO:0000313" key="3">
    <source>
        <dbReference type="Proteomes" id="UP000054217"/>
    </source>
</evidence>